<dbReference type="Gene3D" id="3.40.50.720">
    <property type="entry name" value="NAD(P)-binding Rossmann-like Domain"/>
    <property type="match status" value="1"/>
</dbReference>
<dbReference type="GO" id="GO:0005739">
    <property type="term" value="C:mitochondrion"/>
    <property type="evidence" value="ECO:0007669"/>
    <property type="project" value="TreeGrafter"/>
</dbReference>
<dbReference type="OrthoDB" id="275457at2759"/>
<dbReference type="PANTHER" id="PTHR12126:SF11">
    <property type="entry name" value="NADH DEHYDROGENASE [UBIQUINONE] 1 ALPHA SUBCOMPLEX SUBUNIT 9, MITOCHONDRIAL"/>
    <property type="match status" value="1"/>
</dbReference>
<dbReference type="Pfam" id="PF01370">
    <property type="entry name" value="Epimerase"/>
    <property type="match status" value="1"/>
</dbReference>
<reference evidence="7" key="1">
    <citation type="submission" date="2020-11" db="EMBL/GenBank/DDBJ databases">
        <authorList>
            <person name="Tran Van P."/>
        </authorList>
    </citation>
    <scope>NUCLEOTIDE SEQUENCE</scope>
</reference>
<evidence type="ECO:0000256" key="5">
    <source>
        <dbReference type="ARBA" id="ARBA00046455"/>
    </source>
</evidence>
<evidence type="ECO:0000256" key="3">
    <source>
        <dbReference type="ARBA" id="ARBA00042000"/>
    </source>
</evidence>
<dbReference type="InterPro" id="IPR036291">
    <property type="entry name" value="NAD(P)-bd_dom_sf"/>
</dbReference>
<dbReference type="GO" id="GO:0044877">
    <property type="term" value="F:protein-containing complex binding"/>
    <property type="evidence" value="ECO:0007669"/>
    <property type="project" value="TreeGrafter"/>
</dbReference>
<sequence length="401" mass="45306">MTSRLMSRLVMKTLDAMRVAKKSLLLSSQRFLSTAVYPDIRAQQLRRGAGGRSSFNGQVVTVFGGGGFVGRYVINKLAKTGTQVVVPFRGDFLDCQRLKCAGDLGQILFRHFHLKDAESVFRCVKYSTAVINLIGKDTETNNFSFRAVHEDGARLIAQMSKEAGVQRFVHLSAANASAQPQKRFLGRAAKWLQSKHAGEEAVREAFPSATIVRPTDIHGADDSFPHYFAHWQRRQLGRLPLIDGGFQTQKQPVFVGDVAQAIVNALSDDEAVGQLFEAFGPRRYTMRALVEYIQRIIQKTPEDGFNVTNIRWAPLLLARIFIFSNPKWLYKYPNVSFEKLEREAVSDVRTPGVKGIEELGVRLTPLEDKWEYNLMHWKRMAYYGEEVGEFPEIPKPPQIPL</sequence>
<dbReference type="Proteomes" id="UP000728032">
    <property type="component" value="Unassembled WGS sequence"/>
</dbReference>
<evidence type="ECO:0000256" key="4">
    <source>
        <dbReference type="ARBA" id="ARBA00043145"/>
    </source>
</evidence>
<evidence type="ECO:0000313" key="8">
    <source>
        <dbReference type="Proteomes" id="UP000728032"/>
    </source>
</evidence>
<dbReference type="EMBL" id="CAJPVJ010011875">
    <property type="protein sequence ID" value="CAG2174029.1"/>
    <property type="molecule type" value="Genomic_DNA"/>
</dbReference>
<organism evidence="7">
    <name type="scientific">Oppiella nova</name>
    <dbReference type="NCBI Taxonomy" id="334625"/>
    <lineage>
        <taxon>Eukaryota</taxon>
        <taxon>Metazoa</taxon>
        <taxon>Ecdysozoa</taxon>
        <taxon>Arthropoda</taxon>
        <taxon>Chelicerata</taxon>
        <taxon>Arachnida</taxon>
        <taxon>Acari</taxon>
        <taxon>Acariformes</taxon>
        <taxon>Sarcoptiformes</taxon>
        <taxon>Oribatida</taxon>
        <taxon>Brachypylina</taxon>
        <taxon>Oppioidea</taxon>
        <taxon>Oppiidae</taxon>
        <taxon>Oppiella</taxon>
    </lineage>
</organism>
<evidence type="ECO:0000256" key="1">
    <source>
        <dbReference type="ARBA" id="ARBA00038501"/>
    </source>
</evidence>
<feature type="domain" description="NAD-dependent epimerase/dehydratase" evidence="6">
    <location>
        <begin position="60"/>
        <end position="271"/>
    </location>
</feature>
<gene>
    <name evidence="7" type="ORF">ONB1V03_LOCUS13478</name>
</gene>
<name>A0A7R9MB25_9ACAR</name>
<proteinExistence type="inferred from homology"/>
<keyword evidence="8" id="KW-1185">Reference proteome</keyword>
<accession>A0A7R9MB25</accession>
<dbReference type="SUPFAM" id="SSF51735">
    <property type="entry name" value="NAD(P)-binding Rossmann-fold domains"/>
    <property type="match status" value="1"/>
</dbReference>
<evidence type="ECO:0000259" key="6">
    <source>
        <dbReference type="Pfam" id="PF01370"/>
    </source>
</evidence>
<dbReference type="EMBL" id="OC926700">
    <property type="protein sequence ID" value="CAD7656842.1"/>
    <property type="molecule type" value="Genomic_DNA"/>
</dbReference>
<dbReference type="CDD" id="cd05271">
    <property type="entry name" value="NDUFA9_like_SDR_a"/>
    <property type="match status" value="1"/>
</dbReference>
<dbReference type="InterPro" id="IPR051207">
    <property type="entry name" value="ComplexI_NDUFA9_subunit"/>
</dbReference>
<evidence type="ECO:0000313" key="7">
    <source>
        <dbReference type="EMBL" id="CAD7656842.1"/>
    </source>
</evidence>
<protein>
    <recommendedName>
        <fullName evidence="2">NADH dehydrogenase [ubiquinone] 1 alpha subcomplex subunit 9, mitochondrial</fullName>
    </recommendedName>
    <alternativeName>
        <fullName evidence="4">Complex I-39kD</fullName>
    </alternativeName>
    <alternativeName>
        <fullName evidence="3">NADH-ubiquinone oxidoreductase 39 kDa subunit</fullName>
    </alternativeName>
</protein>
<comment type="similarity">
    <text evidence="1">Belongs to the complex I NDUFA9 subunit family.</text>
</comment>
<dbReference type="PANTHER" id="PTHR12126">
    <property type="entry name" value="NADH-UBIQUINONE OXIDOREDUCTASE 39 KDA SUBUNIT-RELATED"/>
    <property type="match status" value="1"/>
</dbReference>
<evidence type="ECO:0000256" key="2">
    <source>
        <dbReference type="ARBA" id="ARBA00040720"/>
    </source>
</evidence>
<comment type="subunit">
    <text evidence="5">Complex I is composed of 45 different subunits. This a component of the hydrophobic protein fraction. Interacts with BLOC1S1. Interacts with SLC2A4. Interacts with CLOCK. Interacts with RAB5IF.</text>
</comment>
<dbReference type="AlphaFoldDB" id="A0A7R9MB25"/>
<dbReference type="InterPro" id="IPR001509">
    <property type="entry name" value="Epimerase_deHydtase"/>
</dbReference>